<keyword evidence="3 6" id="KW-0012">Acyltransferase</keyword>
<evidence type="ECO:0000313" key="6">
    <source>
        <dbReference type="EMBL" id="MBB5741117.1"/>
    </source>
</evidence>
<evidence type="ECO:0000256" key="3">
    <source>
        <dbReference type="ARBA" id="ARBA00023315"/>
    </source>
</evidence>
<dbReference type="CDD" id="cd07989">
    <property type="entry name" value="LPLAT_AGPAT-like"/>
    <property type="match status" value="1"/>
</dbReference>
<organism evidence="6 7">
    <name type="scientific">Brevundimonas aurantiaca</name>
    <dbReference type="NCBI Taxonomy" id="74316"/>
    <lineage>
        <taxon>Bacteria</taxon>
        <taxon>Pseudomonadati</taxon>
        <taxon>Pseudomonadota</taxon>
        <taxon>Alphaproteobacteria</taxon>
        <taxon>Caulobacterales</taxon>
        <taxon>Caulobacteraceae</taxon>
        <taxon>Brevundimonas</taxon>
    </lineage>
</organism>
<dbReference type="RefSeq" id="WP_183217865.1">
    <property type="nucleotide sequence ID" value="NZ_CAJFZW010000069.1"/>
</dbReference>
<name>A0A7W9F9H7_9CAUL</name>
<evidence type="ECO:0000259" key="5">
    <source>
        <dbReference type="SMART" id="SM00563"/>
    </source>
</evidence>
<gene>
    <name evidence="6" type="ORF">GGQ93_002855</name>
</gene>
<dbReference type="AlphaFoldDB" id="A0A7W9F9H7"/>
<dbReference type="SMART" id="SM00563">
    <property type="entry name" value="PlsC"/>
    <property type="match status" value="1"/>
</dbReference>
<evidence type="ECO:0000256" key="4">
    <source>
        <dbReference type="SAM" id="Phobius"/>
    </source>
</evidence>
<evidence type="ECO:0000313" key="7">
    <source>
        <dbReference type="Proteomes" id="UP000527324"/>
    </source>
</evidence>
<feature type="domain" description="Phospholipid/glycerol acyltransferase" evidence="5">
    <location>
        <begin position="71"/>
        <end position="185"/>
    </location>
</feature>
<evidence type="ECO:0000256" key="2">
    <source>
        <dbReference type="ARBA" id="ARBA00022679"/>
    </source>
</evidence>
<dbReference type="PANTHER" id="PTHR10434:SF40">
    <property type="entry name" value="1-ACYL-SN-GLYCEROL-3-PHOSPHATE ACYLTRANSFERASE"/>
    <property type="match status" value="1"/>
</dbReference>
<feature type="transmembrane region" description="Helical" evidence="4">
    <location>
        <begin position="6"/>
        <end position="29"/>
    </location>
</feature>
<reference evidence="6 7" key="1">
    <citation type="submission" date="2020-08" db="EMBL/GenBank/DDBJ databases">
        <title>Genomic Encyclopedia of Type Strains, Phase IV (KMG-IV): sequencing the most valuable type-strain genomes for metagenomic binning, comparative biology and taxonomic classification.</title>
        <authorList>
            <person name="Goeker M."/>
        </authorList>
    </citation>
    <scope>NUCLEOTIDE SEQUENCE [LARGE SCALE GENOMIC DNA]</scope>
    <source>
        <strain evidence="6 7">DSM 4731</strain>
    </source>
</reference>
<evidence type="ECO:0000256" key="1">
    <source>
        <dbReference type="ARBA" id="ARBA00005189"/>
    </source>
</evidence>
<dbReference type="EC" id="2.3.1.51" evidence="6"/>
<dbReference type="GO" id="GO:0003841">
    <property type="term" value="F:1-acylglycerol-3-phosphate O-acyltransferase activity"/>
    <property type="evidence" value="ECO:0007669"/>
    <property type="project" value="UniProtKB-EC"/>
</dbReference>
<keyword evidence="4" id="KW-0472">Membrane</keyword>
<dbReference type="Pfam" id="PF01553">
    <property type="entry name" value="Acyltransferase"/>
    <property type="match status" value="1"/>
</dbReference>
<dbReference type="GeneID" id="88840046"/>
<keyword evidence="4" id="KW-1133">Transmembrane helix</keyword>
<dbReference type="PANTHER" id="PTHR10434">
    <property type="entry name" value="1-ACYL-SN-GLYCEROL-3-PHOSPHATE ACYLTRANSFERASE"/>
    <property type="match status" value="1"/>
</dbReference>
<dbReference type="GO" id="GO:0006654">
    <property type="term" value="P:phosphatidic acid biosynthetic process"/>
    <property type="evidence" value="ECO:0007669"/>
    <property type="project" value="TreeGrafter"/>
</dbReference>
<keyword evidence="7" id="KW-1185">Reference proteome</keyword>
<dbReference type="EMBL" id="JACHOQ010000010">
    <property type="protein sequence ID" value="MBB5741117.1"/>
    <property type="molecule type" value="Genomic_DNA"/>
</dbReference>
<dbReference type="Proteomes" id="UP000527324">
    <property type="component" value="Unassembled WGS sequence"/>
</dbReference>
<keyword evidence="2 6" id="KW-0808">Transferase</keyword>
<proteinExistence type="predicted"/>
<dbReference type="InterPro" id="IPR002123">
    <property type="entry name" value="Plipid/glycerol_acylTrfase"/>
</dbReference>
<accession>A0A7W9F9H7</accession>
<keyword evidence="4" id="KW-0812">Transmembrane</keyword>
<comment type="caution">
    <text evidence="6">The sequence shown here is derived from an EMBL/GenBank/DDBJ whole genome shotgun (WGS) entry which is preliminary data.</text>
</comment>
<comment type="pathway">
    <text evidence="1">Lipid metabolism.</text>
</comment>
<dbReference type="SUPFAM" id="SSF69593">
    <property type="entry name" value="Glycerol-3-phosphate (1)-acyltransferase"/>
    <property type="match status" value="1"/>
</dbReference>
<sequence>MNTLRSLLFTAWLYLSMPIIAIGLSPVLLAPHRYVQGVCKLWARVALFGLRWIAGVRVEVRGLENAPTGAALIASKHQGMLDIVALLAVLPDACFVMKKELMPLPFFGWFAWRSKMIAVDRAGHAKALKDMTRQAKDRLAEGRQIVIFPEGTRNAPGVPGDYKPGVAAIYRDLEGPCWPVATNSGVHWPAHGFRRYPGTVVFEFLEPIPAGLKRGQMMALLESRIETASAALLEPKAALERMG</sequence>
<protein>
    <submittedName>
        <fullName evidence="6">1-acyl-sn-glycerol-3-phosphate acyltransferase</fullName>
        <ecNumber evidence="6">2.3.1.51</ecNumber>
    </submittedName>
</protein>